<evidence type="ECO:0000256" key="1">
    <source>
        <dbReference type="SAM" id="Phobius"/>
    </source>
</evidence>
<dbReference type="RefSeq" id="WP_251419317.1">
    <property type="nucleotide sequence ID" value="NZ_JAMQGM010000064.1"/>
</dbReference>
<feature type="transmembrane region" description="Helical" evidence="1">
    <location>
        <begin position="20"/>
        <end position="50"/>
    </location>
</feature>
<keyword evidence="1" id="KW-0812">Transmembrane</keyword>
<dbReference type="Proteomes" id="UP001167160">
    <property type="component" value="Unassembled WGS sequence"/>
</dbReference>
<name>A0ABT0XDF7_9ACTN</name>
<accession>A0ABT0XDF7</accession>
<evidence type="ECO:0000313" key="2">
    <source>
        <dbReference type="EMBL" id="MCM2580454.1"/>
    </source>
</evidence>
<keyword evidence="3" id="KW-1185">Reference proteome</keyword>
<keyword evidence="1" id="KW-1133">Transmembrane helix</keyword>
<protein>
    <submittedName>
        <fullName evidence="2">Uncharacterized protein</fullName>
    </submittedName>
</protein>
<sequence>MAVRERAQWVCELSGLGVGAAGVVVVAAGLWGVLGAGLALIGLAVPLVVVGNLRSGGER</sequence>
<proteinExistence type="predicted"/>
<reference evidence="2" key="1">
    <citation type="journal article" date="2023" name="Int. J. Syst. Evol. Microbiol.">
        <title>Streptomyces meridianus sp. nov. isolated from brackish water of the Tagus estuary in Alcochete, Portugal.</title>
        <authorList>
            <person name="Santos J.D.N."/>
            <person name="Klimek D."/>
            <person name="Calusinska M."/>
            <person name="Lobo Da Cunha A."/>
            <person name="Catita J."/>
            <person name="Goncalves H."/>
            <person name="Gonzalez I."/>
            <person name="Reyes F."/>
            <person name="Lage O.M."/>
        </authorList>
    </citation>
    <scope>NUCLEOTIDE SEQUENCE</scope>
    <source>
        <strain evidence="2">MTZ3.1</strain>
    </source>
</reference>
<evidence type="ECO:0000313" key="3">
    <source>
        <dbReference type="Proteomes" id="UP001167160"/>
    </source>
</evidence>
<comment type="caution">
    <text evidence="2">The sequence shown here is derived from an EMBL/GenBank/DDBJ whole genome shotgun (WGS) entry which is preliminary data.</text>
</comment>
<gene>
    <name evidence="2" type="ORF">M1E25_24480</name>
</gene>
<dbReference type="EMBL" id="JAMQGM010000064">
    <property type="protein sequence ID" value="MCM2580454.1"/>
    <property type="molecule type" value="Genomic_DNA"/>
</dbReference>
<keyword evidence="1" id="KW-0472">Membrane</keyword>
<organism evidence="2 3">
    <name type="scientific">Streptomyces meridianus</name>
    <dbReference type="NCBI Taxonomy" id="2938945"/>
    <lineage>
        <taxon>Bacteria</taxon>
        <taxon>Bacillati</taxon>
        <taxon>Actinomycetota</taxon>
        <taxon>Actinomycetes</taxon>
        <taxon>Kitasatosporales</taxon>
        <taxon>Streptomycetaceae</taxon>
        <taxon>Streptomyces</taxon>
    </lineage>
</organism>